<dbReference type="PANTHER" id="PTHR43214">
    <property type="entry name" value="TWO-COMPONENT RESPONSE REGULATOR"/>
    <property type="match status" value="1"/>
</dbReference>
<evidence type="ECO:0000259" key="6">
    <source>
        <dbReference type="PROSITE" id="PS50043"/>
    </source>
</evidence>
<feature type="modified residue" description="4-aspartylphosphate" evidence="5">
    <location>
        <position position="57"/>
    </location>
</feature>
<dbReference type="CDD" id="cd17535">
    <property type="entry name" value="REC_NarL-like"/>
    <property type="match status" value="1"/>
</dbReference>
<comment type="caution">
    <text evidence="8">The sequence shown here is derived from an EMBL/GenBank/DDBJ whole genome shotgun (WGS) entry which is preliminary data.</text>
</comment>
<dbReference type="PROSITE" id="PS50043">
    <property type="entry name" value="HTH_LUXR_2"/>
    <property type="match status" value="1"/>
</dbReference>
<evidence type="ECO:0000256" key="2">
    <source>
        <dbReference type="ARBA" id="ARBA00023015"/>
    </source>
</evidence>
<dbReference type="RefSeq" id="WP_185104764.1">
    <property type="nucleotide sequence ID" value="NZ_JACHMI010000001.1"/>
</dbReference>
<evidence type="ECO:0000256" key="4">
    <source>
        <dbReference type="ARBA" id="ARBA00023163"/>
    </source>
</evidence>
<evidence type="ECO:0000256" key="5">
    <source>
        <dbReference type="PROSITE-ProRule" id="PRU00169"/>
    </source>
</evidence>
<gene>
    <name evidence="8" type="ORF">HD593_005298</name>
</gene>
<dbReference type="Gene3D" id="3.40.50.2300">
    <property type="match status" value="1"/>
</dbReference>
<keyword evidence="2" id="KW-0805">Transcription regulation</keyword>
<dbReference type="AlphaFoldDB" id="A0A7X0NVR8"/>
<dbReference type="PROSITE" id="PS00622">
    <property type="entry name" value="HTH_LUXR_1"/>
    <property type="match status" value="1"/>
</dbReference>
<dbReference type="Pfam" id="PF00072">
    <property type="entry name" value="Response_reg"/>
    <property type="match status" value="1"/>
</dbReference>
<dbReference type="InterPro" id="IPR058245">
    <property type="entry name" value="NreC/VraR/RcsB-like_REC"/>
</dbReference>
<dbReference type="SUPFAM" id="SSF46894">
    <property type="entry name" value="C-terminal effector domain of the bipartite response regulators"/>
    <property type="match status" value="1"/>
</dbReference>
<evidence type="ECO:0000313" key="9">
    <source>
        <dbReference type="Proteomes" id="UP000565579"/>
    </source>
</evidence>
<evidence type="ECO:0000313" key="8">
    <source>
        <dbReference type="EMBL" id="MBB6550503.1"/>
    </source>
</evidence>
<evidence type="ECO:0000256" key="1">
    <source>
        <dbReference type="ARBA" id="ARBA00022553"/>
    </source>
</evidence>
<dbReference type="CDD" id="cd06170">
    <property type="entry name" value="LuxR_C_like"/>
    <property type="match status" value="1"/>
</dbReference>
<dbReference type="GO" id="GO:0000160">
    <property type="term" value="P:phosphorelay signal transduction system"/>
    <property type="evidence" value="ECO:0007669"/>
    <property type="project" value="InterPro"/>
</dbReference>
<sequence>MPDEITVLVAEDQELLRTSLLDLVAAEPGLSPAGEARDGREAVAAARELEPDVVLMDIRMPVMDGLEATRAICAACPGTKVVILTTFDLDEYVYEALRAGATGFLLKNAGTEEILRAVRVAYEGNAMLAPEVTKRMIAGMAARGERERRGRLEGLTGREREVVAAIVRGLSNDEIAAALFLSRATVKTYLSRLFLKLGVRDRTQLVILAYESGFVEELRRD</sequence>
<dbReference type="GO" id="GO:0003677">
    <property type="term" value="F:DNA binding"/>
    <property type="evidence" value="ECO:0007669"/>
    <property type="project" value="UniProtKB-KW"/>
</dbReference>
<feature type="domain" description="Response regulatory" evidence="7">
    <location>
        <begin position="6"/>
        <end position="122"/>
    </location>
</feature>
<proteinExistence type="predicted"/>
<dbReference type="SUPFAM" id="SSF52172">
    <property type="entry name" value="CheY-like"/>
    <property type="match status" value="1"/>
</dbReference>
<evidence type="ECO:0000256" key="3">
    <source>
        <dbReference type="ARBA" id="ARBA00023125"/>
    </source>
</evidence>
<keyword evidence="9" id="KW-1185">Reference proteome</keyword>
<dbReference type="InterPro" id="IPR000792">
    <property type="entry name" value="Tscrpt_reg_LuxR_C"/>
</dbReference>
<reference evidence="8 9" key="1">
    <citation type="submission" date="2020-08" db="EMBL/GenBank/DDBJ databases">
        <title>Sequencing the genomes of 1000 actinobacteria strains.</title>
        <authorList>
            <person name="Klenk H.-P."/>
        </authorList>
    </citation>
    <scope>NUCLEOTIDE SEQUENCE [LARGE SCALE GENOMIC DNA]</scope>
    <source>
        <strain evidence="8 9">DSM 43768</strain>
    </source>
</reference>
<dbReference type="Proteomes" id="UP000565579">
    <property type="component" value="Unassembled WGS sequence"/>
</dbReference>
<dbReference type="Pfam" id="PF00196">
    <property type="entry name" value="GerE"/>
    <property type="match status" value="1"/>
</dbReference>
<dbReference type="PROSITE" id="PS50110">
    <property type="entry name" value="RESPONSE_REGULATORY"/>
    <property type="match status" value="1"/>
</dbReference>
<dbReference type="InterPro" id="IPR039420">
    <property type="entry name" value="WalR-like"/>
</dbReference>
<name>A0A7X0NVR8_9ACTN</name>
<keyword evidence="3 8" id="KW-0238">DNA-binding</keyword>
<dbReference type="PRINTS" id="PR00038">
    <property type="entry name" value="HTHLUXR"/>
</dbReference>
<dbReference type="InterPro" id="IPR001789">
    <property type="entry name" value="Sig_transdc_resp-reg_receiver"/>
</dbReference>
<protein>
    <submittedName>
        <fullName evidence="8">DNA-binding NarL/FixJ family response regulator</fullName>
    </submittedName>
</protein>
<dbReference type="GO" id="GO:0006355">
    <property type="term" value="P:regulation of DNA-templated transcription"/>
    <property type="evidence" value="ECO:0007669"/>
    <property type="project" value="InterPro"/>
</dbReference>
<dbReference type="SMART" id="SM00421">
    <property type="entry name" value="HTH_LUXR"/>
    <property type="match status" value="1"/>
</dbReference>
<dbReference type="InterPro" id="IPR016032">
    <property type="entry name" value="Sig_transdc_resp-reg_C-effctor"/>
</dbReference>
<feature type="domain" description="HTH luxR-type" evidence="6">
    <location>
        <begin position="148"/>
        <end position="213"/>
    </location>
</feature>
<accession>A0A7X0NVR8</accession>
<organism evidence="8 9">
    <name type="scientific">Nonomuraea rubra</name>
    <dbReference type="NCBI Taxonomy" id="46180"/>
    <lineage>
        <taxon>Bacteria</taxon>
        <taxon>Bacillati</taxon>
        <taxon>Actinomycetota</taxon>
        <taxon>Actinomycetes</taxon>
        <taxon>Streptosporangiales</taxon>
        <taxon>Streptosporangiaceae</taxon>
        <taxon>Nonomuraea</taxon>
    </lineage>
</organism>
<dbReference type="EMBL" id="JACHMI010000001">
    <property type="protein sequence ID" value="MBB6550503.1"/>
    <property type="molecule type" value="Genomic_DNA"/>
</dbReference>
<evidence type="ECO:0000259" key="7">
    <source>
        <dbReference type="PROSITE" id="PS50110"/>
    </source>
</evidence>
<keyword evidence="1 5" id="KW-0597">Phosphoprotein</keyword>
<dbReference type="SMART" id="SM00448">
    <property type="entry name" value="REC"/>
    <property type="match status" value="1"/>
</dbReference>
<keyword evidence="4" id="KW-0804">Transcription</keyword>
<dbReference type="InterPro" id="IPR011006">
    <property type="entry name" value="CheY-like_superfamily"/>
</dbReference>
<dbReference type="PANTHER" id="PTHR43214:SF24">
    <property type="entry name" value="TRANSCRIPTIONAL REGULATORY PROTEIN NARL-RELATED"/>
    <property type="match status" value="1"/>
</dbReference>